<sequence>MRVLLYLSEILVPFLIFYVVARGLEAGRPVYEDFIKGAEEGFRTVIKIMPTLVGLMTAVGVLRASGFLEFLAEILAPVTKLLHFPAELVPLTLVRMFSASAATGLALDLFKEYGTDSYLGLVASILMGCTETIFYTMSIYFMTAGVKKTRYTLPGALLATAVGIGVSVWLGGQMALPG</sequence>
<organism evidence="3 4">
    <name type="scientific">Anaerosacchariphilus hominis</name>
    <dbReference type="NCBI Taxonomy" id="2763017"/>
    <lineage>
        <taxon>Bacteria</taxon>
        <taxon>Bacillati</taxon>
        <taxon>Bacillota</taxon>
        <taxon>Clostridia</taxon>
        <taxon>Lachnospirales</taxon>
        <taxon>Lachnospiraceae</taxon>
        <taxon>Anaerosacchariphilus</taxon>
    </lineage>
</organism>
<dbReference type="Proteomes" id="UP000649345">
    <property type="component" value="Unassembled WGS sequence"/>
</dbReference>
<evidence type="ECO:0000313" key="3">
    <source>
        <dbReference type="EMBL" id="MBC5660735.1"/>
    </source>
</evidence>
<feature type="domain" description="Nucleoside transporter/FeoB GTPase Gate" evidence="2">
    <location>
        <begin position="45"/>
        <end position="146"/>
    </location>
</feature>
<keyword evidence="1" id="KW-0812">Transmembrane</keyword>
<evidence type="ECO:0000313" key="4">
    <source>
        <dbReference type="Proteomes" id="UP000649345"/>
    </source>
</evidence>
<keyword evidence="1" id="KW-1133">Transmembrane helix</keyword>
<keyword evidence="1" id="KW-0472">Membrane</keyword>
<feature type="transmembrane region" description="Helical" evidence="1">
    <location>
        <begin position="45"/>
        <end position="68"/>
    </location>
</feature>
<name>A0A923LDN1_9FIRM</name>
<dbReference type="PANTHER" id="PTHR35793:SF2">
    <property type="entry name" value="INNER MEMBRANE PROTEIN YJIG"/>
    <property type="match status" value="1"/>
</dbReference>
<dbReference type="PANTHER" id="PTHR35793">
    <property type="entry name" value="INNER MEMBRANE PROTEIN YJIG"/>
    <property type="match status" value="1"/>
</dbReference>
<reference evidence="3" key="1">
    <citation type="submission" date="2020-08" db="EMBL/GenBank/DDBJ databases">
        <title>Genome public.</title>
        <authorList>
            <person name="Liu C."/>
            <person name="Sun Q."/>
        </authorList>
    </citation>
    <scope>NUCLEOTIDE SEQUENCE</scope>
    <source>
        <strain evidence="3">NSJ-68</strain>
    </source>
</reference>
<feature type="transmembrane region" description="Helical" evidence="1">
    <location>
        <begin position="119"/>
        <end position="141"/>
    </location>
</feature>
<dbReference type="RefSeq" id="WP_186872634.1">
    <property type="nucleotide sequence ID" value="NZ_JACOOR010000008.1"/>
</dbReference>
<dbReference type="EMBL" id="JACOOR010000008">
    <property type="protein sequence ID" value="MBC5660735.1"/>
    <property type="molecule type" value="Genomic_DNA"/>
</dbReference>
<feature type="transmembrane region" description="Helical" evidence="1">
    <location>
        <begin position="6"/>
        <end position="24"/>
    </location>
</feature>
<proteinExistence type="predicted"/>
<protein>
    <submittedName>
        <fullName evidence="3">Spore maturation protein</fullName>
    </submittedName>
</protein>
<dbReference type="Pfam" id="PF07670">
    <property type="entry name" value="Gate"/>
    <property type="match status" value="1"/>
</dbReference>
<accession>A0A923LDN1</accession>
<dbReference type="InterPro" id="IPR011642">
    <property type="entry name" value="Gate_dom"/>
</dbReference>
<gene>
    <name evidence="3" type="ORF">H8S44_13290</name>
</gene>
<dbReference type="InterPro" id="IPR052549">
    <property type="entry name" value="SpmB"/>
</dbReference>
<comment type="caution">
    <text evidence="3">The sequence shown here is derived from an EMBL/GenBank/DDBJ whole genome shotgun (WGS) entry which is preliminary data.</text>
</comment>
<feature type="transmembrane region" description="Helical" evidence="1">
    <location>
        <begin position="153"/>
        <end position="172"/>
    </location>
</feature>
<dbReference type="AlphaFoldDB" id="A0A923LDN1"/>
<dbReference type="GO" id="GO:0005886">
    <property type="term" value="C:plasma membrane"/>
    <property type="evidence" value="ECO:0007669"/>
    <property type="project" value="TreeGrafter"/>
</dbReference>
<keyword evidence="4" id="KW-1185">Reference proteome</keyword>
<evidence type="ECO:0000259" key="2">
    <source>
        <dbReference type="Pfam" id="PF07670"/>
    </source>
</evidence>
<evidence type="ECO:0000256" key="1">
    <source>
        <dbReference type="SAM" id="Phobius"/>
    </source>
</evidence>